<dbReference type="RefSeq" id="YP_010776231.1">
    <property type="nucleotide sequence ID" value="NC_075034.1"/>
</dbReference>
<evidence type="ECO:0000313" key="1">
    <source>
        <dbReference type="EMBL" id="ANB50480.1"/>
    </source>
</evidence>
<dbReference type="EMBL" id="KU877344">
    <property type="protein sequence ID" value="ANB50480.1"/>
    <property type="molecule type" value="Genomic_DNA"/>
</dbReference>
<keyword evidence="2" id="KW-1185">Reference proteome</keyword>
<accession>A0A167RAS6</accession>
<evidence type="ECO:0008006" key="3">
    <source>
        <dbReference type="Google" id="ProtNLM"/>
    </source>
</evidence>
<organism evidence="1 2">
    <name type="scientific">Powai lake megavirus</name>
    <dbReference type="NCBI Taxonomy" id="1842663"/>
    <lineage>
        <taxon>Viruses</taxon>
        <taxon>Varidnaviria</taxon>
        <taxon>Bamfordvirae</taxon>
        <taxon>Nucleocytoviricota</taxon>
        <taxon>Megaviricetes</taxon>
        <taxon>Imitervirales</taxon>
        <taxon>Mimiviridae</taxon>
        <taxon>Megamimivirinae</taxon>
        <taxon>Megavirus</taxon>
        <taxon>Megavirus powaiense</taxon>
    </lineage>
</organism>
<sequence>MSICNKYVINKNKSNDNWCLIYILDAKQIINSDVEKILYTQTIQNIKNEFNIQTIYIYITDESQKNTIRNIFSNTQDNLIYNIDTYDNIIQIISNHINNKNNCILFTNNTGYINRNFNNNQEKINCDLLNHIIQYQSISTIVTTNNDDDNNNNNNDNNNDEIMEILNQYEINNIIMPKIIIIPYNENNKIFINTWKIYFSKINHQNFDFKLKLSITLANQKLNYPIKSLDHLIKSSKLILSINKSNIKLICESNESRNLTDNEFELSSSNNEYIFYPYIDFNISYHKYNKNNHFHIFNTNGYYTNKFEHNPFKDAFKRFEIVSQGSFVSKPRTNHFIPKIINHIWTDDKISGTQIDYYSYLWKKILKKPWMYKIWYKEDIDKYLSETKWNNLYQKSPSMIKNIIASLAILEKYGGIIINSYTIPLKIIPDDMLSNKFFLGFDNDFSNNDDLKLSYRVMGSIPGQLDDKNKIIDPYAARRPFDGINNFFRSVKKKELDTFFQDLFIDLNKIELSNKEIDKIFLKNDDVFIYPNYYFNPNINIYPKRLLNDAIVVNLWKLHHEQPHVKTQIKRSYIVTPEAIVNKLKENPRDRLKNIKKIY</sequence>
<reference evidence="1 2" key="1">
    <citation type="journal article" date="2016" name="Genome Announc.">
        <title>Complete Genome Sequence of a New Megavirus Family Member Isolated from an Inland Water Lake for the First Time in India.</title>
        <authorList>
            <person name="Chatterjee A."/>
            <person name="Ali F."/>
            <person name="Bange D."/>
            <person name="Kondabagil K."/>
        </authorList>
    </citation>
    <scope>NUCLEOTIDE SEQUENCE [LARGE SCALE GENOMIC DNA]</scope>
    <source>
        <strain evidence="1">1</strain>
    </source>
</reference>
<proteinExistence type="predicted"/>
<dbReference type="Proteomes" id="UP000241365">
    <property type="component" value="Segment"/>
</dbReference>
<name>A0A167RAS6_9VIRU</name>
<evidence type="ECO:0000313" key="2">
    <source>
        <dbReference type="Proteomes" id="UP000241365"/>
    </source>
</evidence>
<dbReference type="KEGG" id="vg:80512842"/>
<protein>
    <recommendedName>
        <fullName evidence="3">Glycosyltransferase</fullName>
    </recommendedName>
</protein>
<dbReference type="GeneID" id="80512842"/>